<gene>
    <name evidence="2" type="ORF">MTR67_013011</name>
</gene>
<dbReference type="AlphaFoldDB" id="A0AAF0THI8"/>
<evidence type="ECO:0000313" key="3">
    <source>
        <dbReference type="Proteomes" id="UP001234989"/>
    </source>
</evidence>
<keyword evidence="3" id="KW-1185">Reference proteome</keyword>
<name>A0AAF0THI8_SOLVR</name>
<evidence type="ECO:0000256" key="1">
    <source>
        <dbReference type="SAM" id="MobiDB-lite"/>
    </source>
</evidence>
<accession>A0AAF0THI8</accession>
<sequence>MNPSKFHGSKVDEDPQDFIDEVYNMYRHVDKGDGYFPLMTHAQQIKDENLKERAKESKRANASNGDFSHSRSSGKGRSQFLQKFFG</sequence>
<dbReference type="Proteomes" id="UP001234989">
    <property type="component" value="Chromosome 3"/>
</dbReference>
<reference evidence="2" key="1">
    <citation type="submission" date="2023-08" db="EMBL/GenBank/DDBJ databases">
        <title>A de novo genome assembly of Solanum verrucosum Schlechtendal, a Mexican diploid species geographically isolated from the other diploid A-genome species in potato relatives.</title>
        <authorList>
            <person name="Hosaka K."/>
        </authorList>
    </citation>
    <scope>NUCLEOTIDE SEQUENCE</scope>
    <source>
        <tissue evidence="2">Young leaves</tissue>
    </source>
</reference>
<dbReference type="EMBL" id="CP133614">
    <property type="protein sequence ID" value="WMV19626.1"/>
    <property type="molecule type" value="Genomic_DNA"/>
</dbReference>
<feature type="compositionally biased region" description="Polar residues" evidence="1">
    <location>
        <begin position="60"/>
        <end position="86"/>
    </location>
</feature>
<feature type="region of interest" description="Disordered" evidence="1">
    <location>
        <begin position="50"/>
        <end position="86"/>
    </location>
</feature>
<evidence type="ECO:0008006" key="4">
    <source>
        <dbReference type="Google" id="ProtNLM"/>
    </source>
</evidence>
<feature type="compositionally biased region" description="Basic and acidic residues" evidence="1">
    <location>
        <begin position="50"/>
        <end position="59"/>
    </location>
</feature>
<proteinExistence type="predicted"/>
<evidence type="ECO:0000313" key="2">
    <source>
        <dbReference type="EMBL" id="WMV19626.1"/>
    </source>
</evidence>
<organism evidence="2 3">
    <name type="scientific">Solanum verrucosum</name>
    <dbReference type="NCBI Taxonomy" id="315347"/>
    <lineage>
        <taxon>Eukaryota</taxon>
        <taxon>Viridiplantae</taxon>
        <taxon>Streptophyta</taxon>
        <taxon>Embryophyta</taxon>
        <taxon>Tracheophyta</taxon>
        <taxon>Spermatophyta</taxon>
        <taxon>Magnoliopsida</taxon>
        <taxon>eudicotyledons</taxon>
        <taxon>Gunneridae</taxon>
        <taxon>Pentapetalae</taxon>
        <taxon>asterids</taxon>
        <taxon>lamiids</taxon>
        <taxon>Solanales</taxon>
        <taxon>Solanaceae</taxon>
        <taxon>Solanoideae</taxon>
        <taxon>Solaneae</taxon>
        <taxon>Solanum</taxon>
    </lineage>
</organism>
<protein>
    <recommendedName>
        <fullName evidence="4">Gag-pol polyprotein</fullName>
    </recommendedName>
</protein>